<name>A0A8S1U3Z8_PAROT</name>
<comment type="caution">
    <text evidence="3">The sequence shown here is derived from an EMBL/GenBank/DDBJ whole genome shotgun (WGS) entry which is preliminary data.</text>
</comment>
<feature type="chain" id="PRO_5035899021" evidence="2">
    <location>
        <begin position="18"/>
        <end position="104"/>
    </location>
</feature>
<dbReference type="Proteomes" id="UP000683925">
    <property type="component" value="Unassembled WGS sequence"/>
</dbReference>
<evidence type="ECO:0000313" key="4">
    <source>
        <dbReference type="Proteomes" id="UP000683925"/>
    </source>
</evidence>
<proteinExistence type="predicted"/>
<gene>
    <name evidence="3" type="ORF">POCTA_138.1.T0360293</name>
</gene>
<evidence type="ECO:0000313" key="3">
    <source>
        <dbReference type="EMBL" id="CAD8159264.1"/>
    </source>
</evidence>
<feature type="transmembrane region" description="Helical" evidence="1">
    <location>
        <begin position="45"/>
        <end position="64"/>
    </location>
</feature>
<keyword evidence="4" id="KW-1185">Reference proteome</keyword>
<reference evidence="3" key="1">
    <citation type="submission" date="2021-01" db="EMBL/GenBank/DDBJ databases">
        <authorList>
            <consortium name="Genoscope - CEA"/>
            <person name="William W."/>
        </authorList>
    </citation>
    <scope>NUCLEOTIDE SEQUENCE</scope>
</reference>
<evidence type="ECO:0000256" key="1">
    <source>
        <dbReference type="SAM" id="Phobius"/>
    </source>
</evidence>
<protein>
    <submittedName>
        <fullName evidence="3">Uncharacterized protein</fullName>
    </submittedName>
</protein>
<organism evidence="3 4">
    <name type="scientific">Paramecium octaurelia</name>
    <dbReference type="NCBI Taxonomy" id="43137"/>
    <lineage>
        <taxon>Eukaryota</taxon>
        <taxon>Sar</taxon>
        <taxon>Alveolata</taxon>
        <taxon>Ciliophora</taxon>
        <taxon>Intramacronucleata</taxon>
        <taxon>Oligohymenophorea</taxon>
        <taxon>Peniculida</taxon>
        <taxon>Parameciidae</taxon>
        <taxon>Paramecium</taxon>
    </lineage>
</organism>
<dbReference type="AlphaFoldDB" id="A0A8S1U3Z8"/>
<dbReference type="EMBL" id="CAJJDP010000036">
    <property type="protein sequence ID" value="CAD8159264.1"/>
    <property type="molecule type" value="Genomic_DNA"/>
</dbReference>
<evidence type="ECO:0000256" key="2">
    <source>
        <dbReference type="SAM" id="SignalP"/>
    </source>
</evidence>
<accession>A0A8S1U3Z8</accession>
<keyword evidence="1" id="KW-0472">Membrane</keyword>
<feature type="signal peptide" evidence="2">
    <location>
        <begin position="1"/>
        <end position="17"/>
    </location>
</feature>
<sequence length="104" mass="12076">MYLQILLFISCVQMIKGNCSSNCQCCVKVEQKYTCADISYCLRVLWIWLGIWLMTTIGYIFLYFKKRKQTKIRIDHIFELSSAALKQILILSPENTSTLPSPNT</sequence>
<keyword evidence="2" id="KW-0732">Signal</keyword>
<keyword evidence="1" id="KW-1133">Transmembrane helix</keyword>
<dbReference type="OMA" id="CQCCVKV"/>
<keyword evidence="1" id="KW-0812">Transmembrane</keyword>
<dbReference type="OrthoDB" id="310287at2759"/>